<dbReference type="SUPFAM" id="SSF53098">
    <property type="entry name" value="Ribonuclease H-like"/>
    <property type="match status" value="1"/>
</dbReference>
<dbReference type="CDD" id="cd09279">
    <property type="entry name" value="RNase_HI_like"/>
    <property type="match status" value="1"/>
</dbReference>
<accession>A0A803LBG1</accession>
<feature type="domain" description="RNase H type-1" evidence="1">
    <location>
        <begin position="1"/>
        <end position="124"/>
    </location>
</feature>
<evidence type="ECO:0000313" key="3">
    <source>
        <dbReference type="Proteomes" id="UP000596660"/>
    </source>
</evidence>
<dbReference type="AlphaFoldDB" id="A0A803LBG1"/>
<sequence length="389" mass="43493">MFCDGSSNQRGAGLGVVLKSPQGELIVQSISCDFKATNNEADYEALITGKKIEQDLQDIGLNVFSDSLLIASQLNGEFAAKDSKMIAYLEKAKTLAKTFNPFTIKQIPRDKNTQANALANLGSALRKSPFSSIPLVHLTAPSIDAASTPDIMEITTEDNWTMPILKYLRDDALPDDPLEARKIRYKASRYTILHNVLFKMSSTGLLQRCLVGDEQWEALQEHHDEQNDEEIVTNLDSSEELREATFIRMAAQQQVVSRCFNKKVKAKFFRIGDWVLRRVFQNTKNPADGKLGPTWEDPYQIVDIAEHIKCSTLNAYESRSIGVVIKHWRQTWAITPVALTPDSALDASGLDARFLNSLDARFGLDASGLDARFLNGLDARFGLRRQIRP</sequence>
<dbReference type="Pfam" id="PF13456">
    <property type="entry name" value="RVT_3"/>
    <property type="match status" value="1"/>
</dbReference>
<reference evidence="2" key="1">
    <citation type="journal article" date="2017" name="Nature">
        <title>The genome of Chenopodium quinoa.</title>
        <authorList>
            <person name="Jarvis D.E."/>
            <person name="Ho Y.S."/>
            <person name="Lightfoot D.J."/>
            <person name="Schmoeckel S.M."/>
            <person name="Li B."/>
            <person name="Borm T.J.A."/>
            <person name="Ohyanagi H."/>
            <person name="Mineta K."/>
            <person name="Michell C.T."/>
            <person name="Saber N."/>
            <person name="Kharbatia N.M."/>
            <person name="Rupper R.R."/>
            <person name="Sharp A.R."/>
            <person name="Dally N."/>
            <person name="Boughton B.A."/>
            <person name="Woo Y.H."/>
            <person name="Gao G."/>
            <person name="Schijlen E.G.W.M."/>
            <person name="Guo X."/>
            <person name="Momin A.A."/>
            <person name="Negrao S."/>
            <person name="Al-Babili S."/>
            <person name="Gehring C."/>
            <person name="Roessner U."/>
            <person name="Jung C."/>
            <person name="Murphy K."/>
            <person name="Arold S.T."/>
            <person name="Gojobori T."/>
            <person name="van der Linden C.G."/>
            <person name="van Loo E.N."/>
            <person name="Jellen E.N."/>
            <person name="Maughan P.J."/>
            <person name="Tester M."/>
        </authorList>
    </citation>
    <scope>NUCLEOTIDE SEQUENCE [LARGE SCALE GENOMIC DNA]</scope>
    <source>
        <strain evidence="2">cv. PI 614886</strain>
    </source>
</reference>
<dbReference type="Proteomes" id="UP000596660">
    <property type="component" value="Unplaced"/>
</dbReference>
<protein>
    <recommendedName>
        <fullName evidence="1">RNase H type-1 domain-containing protein</fullName>
    </recommendedName>
</protein>
<reference evidence="2" key="2">
    <citation type="submission" date="2021-03" db="UniProtKB">
        <authorList>
            <consortium name="EnsemblPlants"/>
        </authorList>
    </citation>
    <scope>IDENTIFICATION</scope>
</reference>
<dbReference type="InterPro" id="IPR002156">
    <property type="entry name" value="RNaseH_domain"/>
</dbReference>
<evidence type="ECO:0000259" key="1">
    <source>
        <dbReference type="PROSITE" id="PS50879"/>
    </source>
</evidence>
<dbReference type="PANTHER" id="PTHR48475">
    <property type="entry name" value="RIBONUCLEASE H"/>
    <property type="match status" value="1"/>
</dbReference>
<dbReference type="EnsemblPlants" id="AUR62009200-RA">
    <property type="protein sequence ID" value="AUR62009200-RA:cds"/>
    <property type="gene ID" value="AUR62009200"/>
</dbReference>
<dbReference type="InterPro" id="IPR036397">
    <property type="entry name" value="RNaseH_sf"/>
</dbReference>
<dbReference type="InterPro" id="IPR012337">
    <property type="entry name" value="RNaseH-like_sf"/>
</dbReference>
<dbReference type="Gene3D" id="3.30.420.10">
    <property type="entry name" value="Ribonuclease H-like superfamily/Ribonuclease H"/>
    <property type="match status" value="1"/>
</dbReference>
<dbReference type="GO" id="GO:0003676">
    <property type="term" value="F:nucleic acid binding"/>
    <property type="evidence" value="ECO:0007669"/>
    <property type="project" value="InterPro"/>
</dbReference>
<proteinExistence type="predicted"/>
<keyword evidence="3" id="KW-1185">Reference proteome</keyword>
<name>A0A803LBG1_CHEQI</name>
<dbReference type="PANTHER" id="PTHR48475:SF2">
    <property type="entry name" value="RIBONUCLEASE H"/>
    <property type="match status" value="1"/>
</dbReference>
<organism evidence="2 3">
    <name type="scientific">Chenopodium quinoa</name>
    <name type="common">Quinoa</name>
    <dbReference type="NCBI Taxonomy" id="63459"/>
    <lineage>
        <taxon>Eukaryota</taxon>
        <taxon>Viridiplantae</taxon>
        <taxon>Streptophyta</taxon>
        <taxon>Embryophyta</taxon>
        <taxon>Tracheophyta</taxon>
        <taxon>Spermatophyta</taxon>
        <taxon>Magnoliopsida</taxon>
        <taxon>eudicotyledons</taxon>
        <taxon>Gunneridae</taxon>
        <taxon>Pentapetalae</taxon>
        <taxon>Caryophyllales</taxon>
        <taxon>Chenopodiaceae</taxon>
        <taxon>Chenopodioideae</taxon>
        <taxon>Atripliceae</taxon>
        <taxon>Chenopodium</taxon>
    </lineage>
</organism>
<dbReference type="Gramene" id="AUR62009200-RA">
    <property type="protein sequence ID" value="AUR62009200-RA:cds"/>
    <property type="gene ID" value="AUR62009200"/>
</dbReference>
<dbReference type="GO" id="GO:0004523">
    <property type="term" value="F:RNA-DNA hybrid ribonuclease activity"/>
    <property type="evidence" value="ECO:0007669"/>
    <property type="project" value="InterPro"/>
</dbReference>
<dbReference type="PROSITE" id="PS50879">
    <property type="entry name" value="RNASE_H_1"/>
    <property type="match status" value="1"/>
</dbReference>
<evidence type="ECO:0000313" key="2">
    <source>
        <dbReference type="EnsemblPlants" id="AUR62009200-RA:cds"/>
    </source>
</evidence>